<comment type="caution">
    <text evidence="2">The sequence shown here is derived from an EMBL/GenBank/DDBJ whole genome shotgun (WGS) entry which is preliminary data.</text>
</comment>
<gene>
    <name evidence="2" type="ORF">J5N97_027280</name>
</gene>
<evidence type="ECO:0000256" key="1">
    <source>
        <dbReference type="SAM" id="MobiDB-lite"/>
    </source>
</evidence>
<reference evidence="2" key="1">
    <citation type="submission" date="2021-03" db="EMBL/GenBank/DDBJ databases">
        <authorList>
            <person name="Li Z."/>
            <person name="Yang C."/>
        </authorList>
    </citation>
    <scope>NUCLEOTIDE SEQUENCE</scope>
    <source>
        <strain evidence="2">Dzin_1.0</strain>
        <tissue evidence="2">Leaf</tissue>
    </source>
</reference>
<dbReference type="AlphaFoldDB" id="A0A9D5C3T1"/>
<feature type="compositionally biased region" description="Basic and acidic residues" evidence="1">
    <location>
        <begin position="188"/>
        <end position="205"/>
    </location>
</feature>
<dbReference type="Proteomes" id="UP001085076">
    <property type="component" value="Miscellaneous, Linkage group lg08"/>
</dbReference>
<accession>A0A9D5C3T1</accession>
<keyword evidence="3" id="KW-1185">Reference proteome</keyword>
<proteinExistence type="predicted"/>
<evidence type="ECO:0000313" key="3">
    <source>
        <dbReference type="Proteomes" id="UP001085076"/>
    </source>
</evidence>
<organism evidence="2 3">
    <name type="scientific">Dioscorea zingiberensis</name>
    <dbReference type="NCBI Taxonomy" id="325984"/>
    <lineage>
        <taxon>Eukaryota</taxon>
        <taxon>Viridiplantae</taxon>
        <taxon>Streptophyta</taxon>
        <taxon>Embryophyta</taxon>
        <taxon>Tracheophyta</taxon>
        <taxon>Spermatophyta</taxon>
        <taxon>Magnoliopsida</taxon>
        <taxon>Liliopsida</taxon>
        <taxon>Dioscoreales</taxon>
        <taxon>Dioscoreaceae</taxon>
        <taxon>Dioscorea</taxon>
    </lineage>
</organism>
<evidence type="ECO:0000313" key="2">
    <source>
        <dbReference type="EMBL" id="KAJ0966142.1"/>
    </source>
</evidence>
<protein>
    <submittedName>
        <fullName evidence="2">Uncharacterized protein</fullName>
    </submittedName>
</protein>
<dbReference type="EMBL" id="JAGGNH010000008">
    <property type="protein sequence ID" value="KAJ0966142.1"/>
    <property type="molecule type" value="Genomic_DNA"/>
</dbReference>
<name>A0A9D5C3T1_9LILI</name>
<feature type="region of interest" description="Disordered" evidence="1">
    <location>
        <begin position="188"/>
        <end position="219"/>
    </location>
</feature>
<reference evidence="2" key="2">
    <citation type="journal article" date="2022" name="Hortic Res">
        <title>The genome of Dioscorea zingiberensis sheds light on the biosynthesis, origin and evolution of the medicinally important diosgenin saponins.</title>
        <authorList>
            <person name="Li Y."/>
            <person name="Tan C."/>
            <person name="Li Z."/>
            <person name="Guo J."/>
            <person name="Li S."/>
            <person name="Chen X."/>
            <person name="Wang C."/>
            <person name="Dai X."/>
            <person name="Yang H."/>
            <person name="Song W."/>
            <person name="Hou L."/>
            <person name="Xu J."/>
            <person name="Tong Z."/>
            <person name="Xu A."/>
            <person name="Yuan X."/>
            <person name="Wang W."/>
            <person name="Yang Q."/>
            <person name="Chen L."/>
            <person name="Sun Z."/>
            <person name="Wang K."/>
            <person name="Pan B."/>
            <person name="Chen J."/>
            <person name="Bao Y."/>
            <person name="Liu F."/>
            <person name="Qi X."/>
            <person name="Gang D.R."/>
            <person name="Wen J."/>
            <person name="Li J."/>
        </authorList>
    </citation>
    <scope>NUCLEOTIDE SEQUENCE</scope>
    <source>
        <strain evidence="2">Dzin_1.0</strain>
    </source>
</reference>
<sequence length="292" mass="33745">MEVKEEEDGSLVEEREAKMVSLANPKASIKRKAWFLKPIASTMSDLLEAPLTPPPHYKATEVAEKAKFYVSPRGFQPQVTHQYVKFWKKLMVLFRELNAGKKRKRRLVCVFNGKKQRVGDSYDTKLSDWLFVKNRISSKKIKPLNIKDNGLCLTVEMRRAKKYFLKKKKLSISFLYDSKNFSDDCGQIEHGKLNSETKEERKGSRELSPSELSEIDDKENMNEEFTYSQAAMEELEAAFESQQAKIRSENSTRKVLELEMQIKKLKEEIAVIQARVMVLESLRDGKPNSVLP</sequence>